<proteinExistence type="predicted"/>
<evidence type="ECO:0000313" key="1">
    <source>
        <dbReference type="EMBL" id="CEM52056.1"/>
    </source>
</evidence>
<gene>
    <name evidence="1" type="ORF">Cvel_11035</name>
</gene>
<name>A0A0G4I596_9ALVE</name>
<reference evidence="1" key="1">
    <citation type="submission" date="2014-11" db="EMBL/GenBank/DDBJ databases">
        <authorList>
            <person name="Otto D Thomas"/>
            <person name="Naeem Raeece"/>
        </authorList>
    </citation>
    <scope>NUCLEOTIDE SEQUENCE</scope>
</reference>
<dbReference type="AlphaFoldDB" id="A0A0G4I596"/>
<sequence length="311" mass="33528">MAVSTVLSVNTDAPPSALLAPVLLPAVLTNTLPSALLALRANATVLTDPLPSALFAVRAPATVLTDALPPALFALRAPATVLTDALPCEIMQLRSVRPEAKEDFTFKSWAFCSLQARDAVLKGWGDKAMIDVAKLLTDLRGHGDMAGGLRGNLFEWFAHEKLISGETFRAEKMKNASEEDGIRSTRSPAETQDVQFGTTVKSVSRSKQDLEGLGEGDYGRPSIRTFPVLDAVSFPFGLQMAIGPHKQYKLKDFKDIAKLAGPSRSSRLNKVVFVVPADPQDTGAPEHSGFYCRWTGKGHAPECLLLPLPYS</sequence>
<organism evidence="1">
    <name type="scientific">Chromera velia CCMP2878</name>
    <dbReference type="NCBI Taxonomy" id="1169474"/>
    <lineage>
        <taxon>Eukaryota</taxon>
        <taxon>Sar</taxon>
        <taxon>Alveolata</taxon>
        <taxon>Colpodellida</taxon>
        <taxon>Chromeraceae</taxon>
        <taxon>Chromera</taxon>
    </lineage>
</organism>
<accession>A0A0G4I596</accession>
<dbReference type="EMBL" id="CDMZ01005127">
    <property type="protein sequence ID" value="CEM52056.1"/>
    <property type="molecule type" value="Genomic_DNA"/>
</dbReference>
<dbReference type="VEuPathDB" id="CryptoDB:Cvel_11035"/>
<protein>
    <submittedName>
        <fullName evidence="1">Uncharacterized protein</fullName>
    </submittedName>
</protein>